<dbReference type="Proteomes" id="UP000835052">
    <property type="component" value="Unassembled WGS sequence"/>
</dbReference>
<name>A0A8S1GWT1_9PELO</name>
<feature type="region of interest" description="Disordered" evidence="1">
    <location>
        <begin position="67"/>
        <end position="89"/>
    </location>
</feature>
<evidence type="ECO:0000313" key="2">
    <source>
        <dbReference type="EMBL" id="CAD6187819.1"/>
    </source>
</evidence>
<dbReference type="AlphaFoldDB" id="A0A8S1GWT1"/>
<accession>A0A8S1GWT1</accession>
<sequence length="89" mass="10466">MRTYKRYFETRNVQYCVLETAILCSIESFLDSQKLLFLTHVQLSPVASMFKSHRWKCSTTANRRRDVGWGSCSREEQTPSELQPRKDTS</sequence>
<protein>
    <submittedName>
        <fullName evidence="2">Uncharacterized protein</fullName>
    </submittedName>
</protein>
<dbReference type="EMBL" id="CAJGYM010000007">
    <property type="protein sequence ID" value="CAD6187819.1"/>
    <property type="molecule type" value="Genomic_DNA"/>
</dbReference>
<proteinExistence type="predicted"/>
<evidence type="ECO:0000256" key="1">
    <source>
        <dbReference type="SAM" id="MobiDB-lite"/>
    </source>
</evidence>
<evidence type="ECO:0000313" key="3">
    <source>
        <dbReference type="Proteomes" id="UP000835052"/>
    </source>
</evidence>
<gene>
    <name evidence="2" type="ORF">CAUJ_LOCUS3738</name>
</gene>
<keyword evidence="3" id="KW-1185">Reference proteome</keyword>
<reference evidence="2" key="1">
    <citation type="submission" date="2020-10" db="EMBL/GenBank/DDBJ databases">
        <authorList>
            <person name="Kikuchi T."/>
        </authorList>
    </citation>
    <scope>NUCLEOTIDE SEQUENCE</scope>
    <source>
        <strain evidence="2">NKZ352</strain>
    </source>
</reference>
<comment type="caution">
    <text evidence="2">The sequence shown here is derived from an EMBL/GenBank/DDBJ whole genome shotgun (WGS) entry which is preliminary data.</text>
</comment>
<organism evidence="2 3">
    <name type="scientific">Caenorhabditis auriculariae</name>
    <dbReference type="NCBI Taxonomy" id="2777116"/>
    <lineage>
        <taxon>Eukaryota</taxon>
        <taxon>Metazoa</taxon>
        <taxon>Ecdysozoa</taxon>
        <taxon>Nematoda</taxon>
        <taxon>Chromadorea</taxon>
        <taxon>Rhabditida</taxon>
        <taxon>Rhabditina</taxon>
        <taxon>Rhabditomorpha</taxon>
        <taxon>Rhabditoidea</taxon>
        <taxon>Rhabditidae</taxon>
        <taxon>Peloderinae</taxon>
        <taxon>Caenorhabditis</taxon>
    </lineage>
</organism>